<protein>
    <submittedName>
        <fullName evidence="1">Phytoene synthase</fullName>
    </submittedName>
</protein>
<evidence type="ECO:0000313" key="1">
    <source>
        <dbReference type="EMBL" id="SFI25585.1"/>
    </source>
</evidence>
<dbReference type="SUPFAM" id="SSF48576">
    <property type="entry name" value="Terpenoid synthases"/>
    <property type="match status" value="1"/>
</dbReference>
<evidence type="ECO:0000313" key="2">
    <source>
        <dbReference type="Proteomes" id="UP000199377"/>
    </source>
</evidence>
<dbReference type="AlphaFoldDB" id="A0A1I3GQ07"/>
<organism evidence="1 2">
    <name type="scientific">Albimonas pacifica</name>
    <dbReference type="NCBI Taxonomy" id="1114924"/>
    <lineage>
        <taxon>Bacteria</taxon>
        <taxon>Pseudomonadati</taxon>
        <taxon>Pseudomonadota</taxon>
        <taxon>Alphaproteobacteria</taxon>
        <taxon>Rhodobacterales</taxon>
        <taxon>Paracoccaceae</taxon>
        <taxon>Albimonas</taxon>
    </lineage>
</organism>
<dbReference type="RefSeq" id="WP_177236234.1">
    <property type="nucleotide sequence ID" value="NZ_FOQH01000005.1"/>
</dbReference>
<dbReference type="EMBL" id="FOQH01000005">
    <property type="protein sequence ID" value="SFI25585.1"/>
    <property type="molecule type" value="Genomic_DNA"/>
</dbReference>
<sequence length="274" mass="29464">MSHDACESLVRDNDRDRWATARLAPPPASARLFALYAFNLEVARIPSVVSEPMLGEIRLQWWRDALAEIHDGAVPRRHEVVEPLAEAISAAALPRDLFEALLDARSYDAHGPAIGDRALFDAYVDGTAGALMRLAARICAGGAMSEPDDRAARLAGWAGGAAALIRALPALYARGGDPIPTEAELDRNTLAEGVTPEPLREALRGIAADGLAKLAEARTLRPSAEIRPALLAAWRAGETLRPAARPGFEVFRQAPPSEFVRRGGLLRRVFFGGL</sequence>
<keyword evidence="2" id="KW-1185">Reference proteome</keyword>
<dbReference type="STRING" id="1114924.SAMN05216258_105284"/>
<dbReference type="Proteomes" id="UP000199377">
    <property type="component" value="Unassembled WGS sequence"/>
</dbReference>
<dbReference type="InterPro" id="IPR008949">
    <property type="entry name" value="Isoprenoid_synthase_dom_sf"/>
</dbReference>
<dbReference type="Gene3D" id="1.10.600.10">
    <property type="entry name" value="Farnesyl Diphosphate Synthase"/>
    <property type="match status" value="1"/>
</dbReference>
<accession>A0A1I3GQ07</accession>
<name>A0A1I3GQ07_9RHOB</name>
<dbReference type="InterPro" id="IPR002060">
    <property type="entry name" value="Squ/phyt_synthse"/>
</dbReference>
<reference evidence="1 2" key="1">
    <citation type="submission" date="2016-10" db="EMBL/GenBank/DDBJ databases">
        <authorList>
            <person name="de Groot N.N."/>
        </authorList>
    </citation>
    <scope>NUCLEOTIDE SEQUENCE [LARGE SCALE GENOMIC DNA]</scope>
    <source>
        <strain evidence="1 2">CGMCC 1.11030</strain>
    </source>
</reference>
<proteinExistence type="predicted"/>
<gene>
    <name evidence="1" type="ORF">SAMN05216258_105284</name>
</gene>
<dbReference type="Pfam" id="PF00494">
    <property type="entry name" value="SQS_PSY"/>
    <property type="match status" value="1"/>
</dbReference>